<keyword evidence="3 10" id="KW-0808">Transferase</keyword>
<dbReference type="GO" id="GO:0006171">
    <property type="term" value="P:cAMP biosynthetic process"/>
    <property type="evidence" value="ECO:0007669"/>
    <property type="project" value="InterPro"/>
</dbReference>
<evidence type="ECO:0000256" key="5">
    <source>
        <dbReference type="ARBA" id="ARBA00022695"/>
    </source>
</evidence>
<evidence type="ECO:0000313" key="12">
    <source>
        <dbReference type="EMBL" id="OPF17097.1"/>
    </source>
</evidence>
<feature type="domain" description="DAC" evidence="11">
    <location>
        <begin position="89"/>
        <end position="252"/>
    </location>
</feature>
<comment type="subunit">
    <text evidence="10">Probably a homodimer.</text>
</comment>
<comment type="catalytic activity">
    <reaction evidence="1 10">
        <text>2 ATP = 3',3'-c-di-AMP + 2 diphosphate</text>
        <dbReference type="Rhea" id="RHEA:35655"/>
        <dbReference type="ChEBI" id="CHEBI:30616"/>
        <dbReference type="ChEBI" id="CHEBI:33019"/>
        <dbReference type="ChEBI" id="CHEBI:71500"/>
        <dbReference type="EC" id="2.7.7.85"/>
    </reaction>
</comment>
<dbReference type="PANTHER" id="PTHR34185:SF1">
    <property type="entry name" value="DIADENYLATE CYCLASE"/>
    <property type="match status" value="1"/>
</dbReference>
<proteinExistence type="inferred from homology"/>
<keyword evidence="5 10" id="KW-0548">Nucleotidyltransferase</keyword>
<keyword evidence="7 10" id="KW-0067">ATP-binding</keyword>
<evidence type="ECO:0000259" key="11">
    <source>
        <dbReference type="PROSITE" id="PS51794"/>
    </source>
</evidence>
<feature type="transmembrane region" description="Helical" evidence="10">
    <location>
        <begin position="51"/>
        <end position="70"/>
    </location>
</feature>
<comment type="similarity">
    <text evidence="10">Belongs to the adenylate cyclase family. DacA/CdaA subfamily.</text>
</comment>
<evidence type="ECO:0000256" key="3">
    <source>
        <dbReference type="ARBA" id="ARBA00022679"/>
    </source>
</evidence>
<dbReference type="Pfam" id="PF02457">
    <property type="entry name" value="DAC"/>
    <property type="match status" value="1"/>
</dbReference>
<evidence type="ECO:0000256" key="9">
    <source>
        <dbReference type="ARBA" id="ARBA00023136"/>
    </source>
</evidence>
<evidence type="ECO:0000313" key="13">
    <source>
        <dbReference type="Proteomes" id="UP000189835"/>
    </source>
</evidence>
<keyword evidence="8 10" id="KW-1133">Transmembrane helix</keyword>
<reference evidence="12 13" key="1">
    <citation type="submission" date="2017-02" db="EMBL/GenBank/DDBJ databases">
        <title>Genome sequence of Microcystis aeruginosa KW.</title>
        <authorList>
            <person name="Oh H.-M."/>
            <person name="Ahn C.-Y."/>
            <person name="Jeong H."/>
            <person name="Srivastava A."/>
            <person name="Lee H.-G."/>
            <person name="Kang S.-R."/>
        </authorList>
    </citation>
    <scope>NUCLEOTIDE SEQUENCE [LARGE SCALE GENOMIC DNA]</scope>
    <source>
        <strain evidence="12 13">KW</strain>
    </source>
</reference>
<comment type="caution">
    <text evidence="10">Lacks conserved residue(s) required for the propagation of feature annotation.</text>
</comment>
<name>A0A1V4BRN7_MICAE</name>
<dbReference type="PANTHER" id="PTHR34185">
    <property type="entry name" value="DIADENYLATE CYCLASE"/>
    <property type="match status" value="1"/>
</dbReference>
<sequence>MSGFFLDPRRLLSWILSHGLSVLDFGLVLLLTYMLLLIIGERRTFWMVRGLIYLMLASVISDALGLRLLGLVLEKLILGAAVAIAVIFQSEFRRFLELLGKGQVWELFKKSSPTPKTDNVIDELVDAVKDLSQNRTGALMVLETSGNLDTKVFVNPGVTLNGQVSKELIQTIFQTKTLLHDGAVFIRGDRVVAAGVILPLSERSTSRQLGTRHRAAMGITERLDNCICIVVSEETGSISLASGGNLDRPLTSSKLKELLEAKFSPSGEGEVVAPSWGRLGRTIGLKGRLILEKFSRSPRATPKIENDS</sequence>
<dbReference type="AlphaFoldDB" id="A0A1V4BRN7"/>
<feature type="transmembrane region" description="Helical" evidence="10">
    <location>
        <begin position="12"/>
        <end position="39"/>
    </location>
</feature>
<evidence type="ECO:0000256" key="7">
    <source>
        <dbReference type="ARBA" id="ARBA00022840"/>
    </source>
</evidence>
<gene>
    <name evidence="10" type="primary">dacA</name>
    <name evidence="12" type="ORF">B1L04_13535</name>
</gene>
<evidence type="ECO:0000256" key="4">
    <source>
        <dbReference type="ARBA" id="ARBA00022692"/>
    </source>
</evidence>
<evidence type="ECO:0000256" key="6">
    <source>
        <dbReference type="ARBA" id="ARBA00022741"/>
    </source>
</evidence>
<dbReference type="Gene3D" id="3.40.1700.10">
    <property type="entry name" value="DNA integrity scanning protein, DisA, N-terminal domain"/>
    <property type="match status" value="1"/>
</dbReference>
<dbReference type="InterPro" id="IPR034701">
    <property type="entry name" value="CdaA"/>
</dbReference>
<keyword evidence="9 10" id="KW-0472">Membrane</keyword>
<dbReference type="Proteomes" id="UP000189835">
    <property type="component" value="Unassembled WGS sequence"/>
</dbReference>
<dbReference type="NCBIfam" id="TIGR00159">
    <property type="entry name" value="diadenylate cyclase CdaA"/>
    <property type="match status" value="1"/>
</dbReference>
<dbReference type="SUPFAM" id="SSF143597">
    <property type="entry name" value="YojJ-like"/>
    <property type="match status" value="1"/>
</dbReference>
<evidence type="ECO:0000256" key="1">
    <source>
        <dbReference type="ARBA" id="ARBA00000877"/>
    </source>
</evidence>
<comment type="function">
    <text evidence="10">Catalyzes the condensation of 2 ATP molecules into cyclic di-AMP (c-di-AMP), a second messenger used to regulate differing processes in different bacteria.</text>
</comment>
<dbReference type="PIRSF" id="PIRSF004793">
    <property type="entry name" value="UCP004793"/>
    <property type="match status" value="1"/>
</dbReference>
<evidence type="ECO:0000256" key="10">
    <source>
        <dbReference type="HAMAP-Rule" id="MF_01499"/>
    </source>
</evidence>
<dbReference type="InterPro" id="IPR014046">
    <property type="entry name" value="C-di-AMP_synthase"/>
</dbReference>
<accession>A0A1V4BRN7</accession>
<evidence type="ECO:0000256" key="8">
    <source>
        <dbReference type="ARBA" id="ARBA00022989"/>
    </source>
</evidence>
<dbReference type="EC" id="2.7.7.85" evidence="10"/>
<dbReference type="InterPro" id="IPR036888">
    <property type="entry name" value="DNA_integrity_DisA_N_sf"/>
</dbReference>
<keyword evidence="6 10" id="KW-0547">Nucleotide-binding</keyword>
<dbReference type="InterPro" id="IPR003390">
    <property type="entry name" value="DNA_integrity_scan_DisA_N"/>
</dbReference>
<dbReference type="GO" id="GO:0005524">
    <property type="term" value="F:ATP binding"/>
    <property type="evidence" value="ECO:0007669"/>
    <property type="project" value="UniProtKB-UniRule"/>
</dbReference>
<dbReference type="FunFam" id="3.40.1700.10:FF:000002">
    <property type="entry name" value="Diadenylate cyclase"/>
    <property type="match status" value="1"/>
</dbReference>
<protein>
    <recommendedName>
        <fullName evidence="10">Diadenylate cyclase</fullName>
        <shortName evidence="10">DAC</shortName>
        <ecNumber evidence="10">2.7.7.85</ecNumber>
    </recommendedName>
    <alternativeName>
        <fullName evidence="10">Cyclic-di-AMP synthase</fullName>
        <shortName evidence="10">c-di-AMP synthase</shortName>
    </alternativeName>
</protein>
<dbReference type="RefSeq" id="WP_079208013.1">
    <property type="nucleotide sequence ID" value="NZ_MVGR01000004.1"/>
</dbReference>
<dbReference type="EMBL" id="MVGR01000004">
    <property type="protein sequence ID" value="OPF17097.1"/>
    <property type="molecule type" value="Genomic_DNA"/>
</dbReference>
<keyword evidence="2 10" id="KW-1003">Cell membrane</keyword>
<dbReference type="PROSITE" id="PS51794">
    <property type="entry name" value="DAC"/>
    <property type="match status" value="1"/>
</dbReference>
<dbReference type="InterPro" id="IPR050338">
    <property type="entry name" value="DisA"/>
</dbReference>
<organism evidence="12 13">
    <name type="scientific">Microcystis aeruginosa KW</name>
    <dbReference type="NCBI Taxonomy" id="1960155"/>
    <lineage>
        <taxon>Bacteria</taxon>
        <taxon>Bacillati</taxon>
        <taxon>Cyanobacteriota</taxon>
        <taxon>Cyanophyceae</taxon>
        <taxon>Oscillatoriophycideae</taxon>
        <taxon>Chroococcales</taxon>
        <taxon>Microcystaceae</taxon>
        <taxon>Microcystis</taxon>
    </lineage>
</organism>
<dbReference type="HAMAP" id="MF_01499">
    <property type="entry name" value="DacA"/>
    <property type="match status" value="1"/>
</dbReference>
<keyword evidence="4 10" id="KW-0812">Transmembrane</keyword>
<evidence type="ECO:0000256" key="2">
    <source>
        <dbReference type="ARBA" id="ARBA00022475"/>
    </source>
</evidence>
<comment type="caution">
    <text evidence="12">The sequence shown here is derived from an EMBL/GenBank/DDBJ whole genome shotgun (WGS) entry which is preliminary data.</text>
</comment>
<dbReference type="GO" id="GO:0106408">
    <property type="term" value="F:diadenylate cyclase activity"/>
    <property type="evidence" value="ECO:0007669"/>
    <property type="project" value="UniProtKB-EC"/>
</dbReference>
<dbReference type="GO" id="GO:0004016">
    <property type="term" value="F:adenylate cyclase activity"/>
    <property type="evidence" value="ECO:0007669"/>
    <property type="project" value="UniProtKB-UniRule"/>
</dbReference>